<organism evidence="1 2">
    <name type="scientific">Hahella chejuensis (strain KCTC 2396)</name>
    <dbReference type="NCBI Taxonomy" id="349521"/>
    <lineage>
        <taxon>Bacteria</taxon>
        <taxon>Pseudomonadati</taxon>
        <taxon>Pseudomonadota</taxon>
        <taxon>Gammaproteobacteria</taxon>
        <taxon>Oceanospirillales</taxon>
        <taxon>Hahellaceae</taxon>
        <taxon>Hahella</taxon>
    </lineage>
</organism>
<gene>
    <name evidence="1" type="ordered locus">HCH_02018</name>
</gene>
<dbReference type="KEGG" id="hch:HCH_02018"/>
<reference evidence="1 2" key="1">
    <citation type="journal article" date="2005" name="Nucleic Acids Res.">
        <title>Genomic blueprint of Hahella chejuensis, a marine microbe producing an algicidal agent.</title>
        <authorList>
            <person name="Jeong H."/>
            <person name="Yim J.H."/>
            <person name="Lee C."/>
            <person name="Choi S.-H."/>
            <person name="Park Y.K."/>
            <person name="Yoon S.H."/>
            <person name="Hur C.-G."/>
            <person name="Kang H.-Y."/>
            <person name="Kim D."/>
            <person name="Lee H.H."/>
            <person name="Park K.H."/>
            <person name="Park S.-H."/>
            <person name="Park H.-S."/>
            <person name="Lee H.K."/>
            <person name="Oh T.K."/>
            <person name="Kim J.F."/>
        </authorList>
    </citation>
    <scope>NUCLEOTIDE SEQUENCE [LARGE SCALE GENOMIC DNA]</scope>
    <source>
        <strain evidence="1 2">KCTC 2396</strain>
    </source>
</reference>
<dbReference type="AlphaFoldDB" id="Q2SKH2"/>
<accession>Q2SKH2</accession>
<evidence type="ECO:0000313" key="1">
    <source>
        <dbReference type="EMBL" id="ABC28852.1"/>
    </source>
</evidence>
<dbReference type="EMBL" id="CP000155">
    <property type="protein sequence ID" value="ABC28852.1"/>
    <property type="molecule type" value="Genomic_DNA"/>
</dbReference>
<keyword evidence="2" id="KW-1185">Reference proteome</keyword>
<dbReference type="HOGENOM" id="CLU_2973135_0_0_6"/>
<name>Q2SKH2_HAHCH</name>
<proteinExistence type="predicted"/>
<evidence type="ECO:0000313" key="2">
    <source>
        <dbReference type="Proteomes" id="UP000000238"/>
    </source>
</evidence>
<dbReference type="RefSeq" id="WP_011395923.1">
    <property type="nucleotide sequence ID" value="NC_007645.1"/>
</dbReference>
<dbReference type="Proteomes" id="UP000000238">
    <property type="component" value="Chromosome"/>
</dbReference>
<sequence length="58" mass="6910">MQDQEAIELFREIRDELRVNNSQIKWLIDKAKEVESKEGKYLRLGKNNGRTPARYLAF</sequence>
<protein>
    <submittedName>
        <fullName evidence="1">Uncharacterized protein</fullName>
    </submittedName>
</protein>